<dbReference type="AlphaFoldDB" id="A0A8J8FBH0"/>
<accession>A0A8J8FBH0</accession>
<feature type="chain" id="PRO_5035270716" description="Lipocalin-like domain-containing protein" evidence="1">
    <location>
        <begin position="22"/>
        <end position="153"/>
    </location>
</feature>
<protein>
    <recommendedName>
        <fullName evidence="4">Lipocalin-like domain-containing protein</fullName>
    </recommendedName>
</protein>
<dbReference type="Proteomes" id="UP000598971">
    <property type="component" value="Unassembled WGS sequence"/>
</dbReference>
<keyword evidence="3" id="KW-1185">Reference proteome</keyword>
<organism evidence="2 3">
    <name type="scientific">Limnovirga soli</name>
    <dbReference type="NCBI Taxonomy" id="2656915"/>
    <lineage>
        <taxon>Bacteria</taxon>
        <taxon>Pseudomonadati</taxon>
        <taxon>Bacteroidota</taxon>
        <taxon>Chitinophagia</taxon>
        <taxon>Chitinophagales</taxon>
        <taxon>Chitinophagaceae</taxon>
        <taxon>Limnovirga</taxon>
    </lineage>
</organism>
<sequence>MKTLLHTTTFILLTFMFTSCIKVVNTPQPVISPLAGSWVLTSAQEGDANGWSLFYAGVENGIFDLYNDGAATYSETNTTMQGSWYINNVNSSYYDEYGRFYNGPHQQLTIHVSNNSSHSSIDLNFDYVYVYGSRFVATYFNGTYIERYYFDIY</sequence>
<gene>
    <name evidence="2" type="ORF">GD597_05770</name>
</gene>
<keyword evidence="1" id="KW-0732">Signal</keyword>
<dbReference type="PROSITE" id="PS51257">
    <property type="entry name" value="PROKAR_LIPOPROTEIN"/>
    <property type="match status" value="1"/>
</dbReference>
<dbReference type="RefSeq" id="WP_171606892.1">
    <property type="nucleotide sequence ID" value="NZ_WHPF01000004.1"/>
</dbReference>
<evidence type="ECO:0000256" key="1">
    <source>
        <dbReference type="SAM" id="SignalP"/>
    </source>
</evidence>
<comment type="caution">
    <text evidence="2">The sequence shown here is derived from an EMBL/GenBank/DDBJ whole genome shotgun (WGS) entry which is preliminary data.</text>
</comment>
<reference evidence="2" key="1">
    <citation type="submission" date="2019-10" db="EMBL/GenBank/DDBJ databases">
        <title>Draft genome sequence of Panacibacter sp. KCS-6.</title>
        <authorList>
            <person name="Yim K.J."/>
        </authorList>
    </citation>
    <scope>NUCLEOTIDE SEQUENCE</scope>
    <source>
        <strain evidence="2">KCS-6</strain>
    </source>
</reference>
<proteinExistence type="predicted"/>
<evidence type="ECO:0000313" key="2">
    <source>
        <dbReference type="EMBL" id="NNV54960.1"/>
    </source>
</evidence>
<name>A0A8J8FBH0_9BACT</name>
<dbReference type="EMBL" id="WHPF01000004">
    <property type="protein sequence ID" value="NNV54960.1"/>
    <property type="molecule type" value="Genomic_DNA"/>
</dbReference>
<evidence type="ECO:0008006" key="4">
    <source>
        <dbReference type="Google" id="ProtNLM"/>
    </source>
</evidence>
<feature type="signal peptide" evidence="1">
    <location>
        <begin position="1"/>
        <end position="21"/>
    </location>
</feature>
<evidence type="ECO:0000313" key="3">
    <source>
        <dbReference type="Proteomes" id="UP000598971"/>
    </source>
</evidence>